<dbReference type="STRING" id="717606.PaecuDRAFT_3146"/>
<proteinExistence type="predicted"/>
<dbReference type="EMBL" id="AEDD01000008">
    <property type="protein sequence ID" value="EFM10187.1"/>
    <property type="molecule type" value="Genomic_DNA"/>
</dbReference>
<dbReference type="AlphaFoldDB" id="E0IBV7"/>
<dbReference type="RefSeq" id="WP_006039134.1">
    <property type="nucleotide sequence ID" value="NZ_AEDD01000008.1"/>
</dbReference>
<name>E0IBV7_9BACL</name>
<dbReference type="OrthoDB" id="2680308at2"/>
<evidence type="ECO:0000313" key="2">
    <source>
        <dbReference type="Proteomes" id="UP000005387"/>
    </source>
</evidence>
<dbReference type="Proteomes" id="UP000005387">
    <property type="component" value="Unassembled WGS sequence"/>
</dbReference>
<keyword evidence="2" id="KW-1185">Reference proteome</keyword>
<accession>E0IBV7</accession>
<organism evidence="1 2">
    <name type="scientific">Paenibacillus curdlanolyticus YK9</name>
    <dbReference type="NCBI Taxonomy" id="717606"/>
    <lineage>
        <taxon>Bacteria</taxon>
        <taxon>Bacillati</taxon>
        <taxon>Bacillota</taxon>
        <taxon>Bacilli</taxon>
        <taxon>Bacillales</taxon>
        <taxon>Paenibacillaceae</taxon>
        <taxon>Paenibacillus</taxon>
    </lineage>
</organism>
<protein>
    <submittedName>
        <fullName evidence="1">Uncharacterized protein</fullName>
    </submittedName>
</protein>
<evidence type="ECO:0000313" key="1">
    <source>
        <dbReference type="EMBL" id="EFM10187.1"/>
    </source>
</evidence>
<gene>
    <name evidence="1" type="ORF">PaecuDRAFT_3146</name>
</gene>
<reference evidence="1 2" key="1">
    <citation type="submission" date="2010-07" db="EMBL/GenBank/DDBJ databases">
        <title>The draft genome of Paenibacillus curdlanolyticus YK9.</title>
        <authorList>
            <consortium name="US DOE Joint Genome Institute (JGI-PGF)"/>
            <person name="Lucas S."/>
            <person name="Copeland A."/>
            <person name="Lapidus A."/>
            <person name="Cheng J.-F."/>
            <person name="Bruce D."/>
            <person name="Goodwin L."/>
            <person name="Pitluck S."/>
            <person name="Land M.L."/>
            <person name="Hauser L."/>
            <person name="Chang Y.-J."/>
            <person name="Jeffries C."/>
            <person name="Anderson I.J."/>
            <person name="Johnson E."/>
            <person name="Loganathan U."/>
            <person name="Mulhopadhyay B."/>
            <person name="Kyrpides N."/>
            <person name="Woyke T.J."/>
        </authorList>
    </citation>
    <scope>NUCLEOTIDE SEQUENCE [LARGE SCALE GENOMIC DNA]</scope>
    <source>
        <strain evidence="1 2">YK9</strain>
    </source>
</reference>
<sequence length="79" mass="9502">MLDDTARKVLRILFNSYRQEWSRIDLKRLRHLSGRSKELTDQALRELLKEGFIEHQNGLVRVINGWEQPVKTISRQWID</sequence>